<dbReference type="EMBL" id="CM029046">
    <property type="protein sequence ID" value="KAG2591733.1"/>
    <property type="molecule type" value="Genomic_DNA"/>
</dbReference>
<gene>
    <name evidence="2" type="ORF">PVAP13_5NG487286</name>
</gene>
<name>A0A8T0S4N4_PANVG</name>
<reference evidence="2" key="1">
    <citation type="submission" date="2020-05" db="EMBL/GenBank/DDBJ databases">
        <title>WGS assembly of Panicum virgatum.</title>
        <authorList>
            <person name="Lovell J.T."/>
            <person name="Jenkins J."/>
            <person name="Shu S."/>
            <person name="Juenger T.E."/>
            <person name="Schmutz J."/>
        </authorList>
    </citation>
    <scope>NUCLEOTIDE SEQUENCE</scope>
    <source>
        <strain evidence="2">AP13</strain>
    </source>
</reference>
<protein>
    <submittedName>
        <fullName evidence="2">Uncharacterized protein</fullName>
    </submittedName>
</protein>
<evidence type="ECO:0000256" key="1">
    <source>
        <dbReference type="SAM" id="MobiDB-lite"/>
    </source>
</evidence>
<organism evidence="2 3">
    <name type="scientific">Panicum virgatum</name>
    <name type="common">Blackwell switchgrass</name>
    <dbReference type="NCBI Taxonomy" id="38727"/>
    <lineage>
        <taxon>Eukaryota</taxon>
        <taxon>Viridiplantae</taxon>
        <taxon>Streptophyta</taxon>
        <taxon>Embryophyta</taxon>
        <taxon>Tracheophyta</taxon>
        <taxon>Spermatophyta</taxon>
        <taxon>Magnoliopsida</taxon>
        <taxon>Liliopsida</taxon>
        <taxon>Poales</taxon>
        <taxon>Poaceae</taxon>
        <taxon>PACMAD clade</taxon>
        <taxon>Panicoideae</taxon>
        <taxon>Panicodae</taxon>
        <taxon>Paniceae</taxon>
        <taxon>Panicinae</taxon>
        <taxon>Panicum</taxon>
        <taxon>Panicum sect. Hiantes</taxon>
    </lineage>
</organism>
<keyword evidence="3" id="KW-1185">Reference proteome</keyword>
<dbReference type="Proteomes" id="UP000823388">
    <property type="component" value="Chromosome 5N"/>
</dbReference>
<evidence type="ECO:0000313" key="3">
    <source>
        <dbReference type="Proteomes" id="UP000823388"/>
    </source>
</evidence>
<evidence type="ECO:0000313" key="2">
    <source>
        <dbReference type="EMBL" id="KAG2591733.1"/>
    </source>
</evidence>
<dbReference type="AlphaFoldDB" id="A0A8T0S4N4"/>
<feature type="region of interest" description="Disordered" evidence="1">
    <location>
        <begin position="54"/>
        <end position="73"/>
    </location>
</feature>
<comment type="caution">
    <text evidence="2">The sequence shown here is derived from an EMBL/GenBank/DDBJ whole genome shotgun (WGS) entry which is preliminary data.</text>
</comment>
<sequence>MGTRPGSRSTRTPWRMATLGARNAAEQDLEFGSCPSKLPLTLSTIQAPPAAYRENHAECRHSHGQHQWSTMLR</sequence>
<proteinExistence type="predicted"/>
<accession>A0A8T0S4N4</accession>